<dbReference type="CDD" id="cd14951">
    <property type="entry name" value="NHL-2_like"/>
    <property type="match status" value="1"/>
</dbReference>
<dbReference type="InterPro" id="IPR001258">
    <property type="entry name" value="NHL_repeat"/>
</dbReference>
<reference evidence="4" key="1">
    <citation type="journal article" date="2014" name="Genome Announc.">
        <title>Genome Sequence of Arthrobacter siccitolerans 4J27, a Xeroprotectant-Producing Desiccation-Tolerant Microorganism.</title>
        <authorList>
            <person name="Manzanera M."/>
            <person name="Santa-Cruz-Calvo L."/>
            <person name="Vilchez J.I."/>
            <person name="Garcia-Fontana C."/>
            <person name="Silva-Castro G.A."/>
            <person name="Calvo C."/>
            <person name="Gonzalez-Lopez J."/>
        </authorList>
    </citation>
    <scope>NUCLEOTIDE SEQUENCE [LARGE SCALE GENOMIC DNA]</scope>
    <source>
        <strain evidence="4">4J27</strain>
    </source>
</reference>
<dbReference type="PANTHER" id="PTHR46388">
    <property type="entry name" value="NHL REPEAT-CONTAINING PROTEIN 2"/>
    <property type="match status" value="1"/>
</dbReference>
<dbReference type="GO" id="GO:0004601">
    <property type="term" value="F:peroxidase activity"/>
    <property type="evidence" value="ECO:0007669"/>
    <property type="project" value="UniProtKB-KW"/>
</dbReference>
<dbReference type="Pfam" id="PF13905">
    <property type="entry name" value="Thioredoxin_8"/>
    <property type="match status" value="1"/>
</dbReference>
<dbReference type="InterPro" id="IPR013766">
    <property type="entry name" value="Thioredoxin_domain"/>
</dbReference>
<dbReference type="InterPro" id="IPR011042">
    <property type="entry name" value="6-blade_b-propeller_TolB-like"/>
</dbReference>
<dbReference type="SUPFAM" id="SSF101898">
    <property type="entry name" value="NHL repeat"/>
    <property type="match status" value="1"/>
</dbReference>
<dbReference type="STRING" id="861266.ARTSIC4J27_3"/>
<dbReference type="EMBL" id="CAQI01000024">
    <property type="protein sequence ID" value="CCQ44081.1"/>
    <property type="molecule type" value="Genomic_DNA"/>
</dbReference>
<feature type="domain" description="Thioredoxin" evidence="2">
    <location>
        <begin position="7"/>
        <end position="152"/>
    </location>
</feature>
<dbReference type="Proteomes" id="UP000035722">
    <property type="component" value="Unassembled WGS sequence"/>
</dbReference>
<organism evidence="3 4">
    <name type="scientific">Pseudarthrobacter siccitolerans</name>
    <dbReference type="NCBI Taxonomy" id="861266"/>
    <lineage>
        <taxon>Bacteria</taxon>
        <taxon>Bacillati</taxon>
        <taxon>Actinomycetota</taxon>
        <taxon>Actinomycetes</taxon>
        <taxon>Micrococcales</taxon>
        <taxon>Micrococcaceae</taxon>
        <taxon>Pseudarthrobacter</taxon>
    </lineage>
</organism>
<accession>A0A024GX76</accession>
<dbReference type="InterPro" id="IPR036249">
    <property type="entry name" value="Thioredoxin-like_sf"/>
</dbReference>
<keyword evidence="3" id="KW-0575">Peroxidase</keyword>
<dbReference type="PANTHER" id="PTHR46388:SF2">
    <property type="entry name" value="NHL REPEAT-CONTAINING PROTEIN 2"/>
    <property type="match status" value="1"/>
</dbReference>
<evidence type="ECO:0000256" key="1">
    <source>
        <dbReference type="ARBA" id="ARBA00022737"/>
    </source>
</evidence>
<keyword evidence="4" id="KW-1185">Reference proteome</keyword>
<dbReference type="Pfam" id="PF01436">
    <property type="entry name" value="NHL"/>
    <property type="match status" value="2"/>
</dbReference>
<sequence length="673" mass="71044">MSETVRTHLRVRASELVGRNWLNTGGKSLDLEALRGKIVLLDFWTFCCINCLHVLDELRPLEEQYSDVLVTVGVHSPKFEHEADPVALAAAVERYEIHHPVLDDPELETWKAYTARAWPTLVVIDPEGYIVAHLSGEGHADGLAVLIPELIAEHEAKGTLHRGSGPYVAPEPTSGTLRFPGKALFLPAGRGSVSEGTDDAGTAAGAAASAGAAQGSWLVTDTGHHRLVELGTDFQTVLRTYGSGAKGHVDGPAAGADAAARFNEPQGLVLLPEDVAAKAGYDVVIADSVNHRLRGLSLTDGKASTVAGNGVQRLLETGPARVDEDAAGFTGRLSEHPLEVSLSSPWDLVWSRKLNAVVIAMAGTHQIFSFDPLTGAVSIAAGNGLEGLLDGPAHEAWFAQPSGLAEDADGNVWVADSETSALRKLVIDDDGAITVESAVGKGLFDFGFRDGPAAEARLQHPLGVTVLPDGSVAIADTYNGAVRRYDPSNGTVSTLARGLLEPSDVIVDHTQSAGSEPLLVVVEANQHQLVYVPIPKEAQQVDEGASQTHRPKSPVAPGPLELTVRFTAPTGQKLDDRWGDPTQLKISSTPPELLVSGGGTSVGLLRTLELSSDVPEGILHITARAAACDGPETEDGEIPDHAACHLYQQDWGIPVLLQADGDTELVLDLRGMD</sequence>
<keyword evidence="1" id="KW-0677">Repeat</keyword>
<dbReference type="Gene3D" id="2.120.10.30">
    <property type="entry name" value="TolB, C-terminal domain"/>
    <property type="match status" value="3"/>
</dbReference>
<dbReference type="PROSITE" id="PS51352">
    <property type="entry name" value="THIOREDOXIN_2"/>
    <property type="match status" value="1"/>
</dbReference>
<dbReference type="InterPro" id="IPR045302">
    <property type="entry name" value="NHL2_NHL_rpt_dom"/>
</dbReference>
<dbReference type="EC" id="1.11.1.15" evidence="3"/>
<evidence type="ECO:0000313" key="4">
    <source>
        <dbReference type="Proteomes" id="UP000035722"/>
    </source>
</evidence>
<dbReference type="AlphaFoldDB" id="A0A024GX76"/>
<keyword evidence="3" id="KW-0560">Oxidoreductase</keyword>
<gene>
    <name evidence="3" type="ORF">ARTSIC4J27_3</name>
</gene>
<evidence type="ECO:0000313" key="3">
    <source>
        <dbReference type="EMBL" id="CCQ44081.1"/>
    </source>
</evidence>
<dbReference type="Gene3D" id="3.40.30.10">
    <property type="entry name" value="Glutaredoxin"/>
    <property type="match status" value="1"/>
</dbReference>
<protein>
    <submittedName>
        <fullName evidence="3">AhpC/TSA family protein</fullName>
        <ecNumber evidence="3">1.11.1.15</ecNumber>
    </submittedName>
</protein>
<dbReference type="OrthoDB" id="9811352at2"/>
<name>A0A024GX76_9MICC</name>
<dbReference type="InterPro" id="IPR012336">
    <property type="entry name" value="Thioredoxin-like_fold"/>
</dbReference>
<dbReference type="RefSeq" id="WP_050053177.1">
    <property type="nucleotide sequence ID" value="NZ_CAQI01000024.1"/>
</dbReference>
<comment type="caution">
    <text evidence="3">The sequence shown here is derived from an EMBL/GenBank/DDBJ whole genome shotgun (WGS) entry which is preliminary data.</text>
</comment>
<dbReference type="SUPFAM" id="SSF52833">
    <property type="entry name" value="Thioredoxin-like"/>
    <property type="match status" value="1"/>
</dbReference>
<evidence type="ECO:0000259" key="2">
    <source>
        <dbReference type="PROSITE" id="PS51352"/>
    </source>
</evidence>
<proteinExistence type="predicted"/>